<dbReference type="PROSITE" id="PS50013">
    <property type="entry name" value="CHROMO_2"/>
    <property type="match status" value="1"/>
</dbReference>
<reference evidence="2 3" key="1">
    <citation type="submission" date="2020-06" db="EMBL/GenBank/DDBJ databases">
        <authorList>
            <person name="Li R."/>
            <person name="Bekaert M."/>
        </authorList>
    </citation>
    <scope>NUCLEOTIDE SEQUENCE [LARGE SCALE GENOMIC DNA]</scope>
    <source>
        <strain evidence="3">wild</strain>
    </source>
</reference>
<name>A0A6J8DGE2_MYTCO</name>
<dbReference type="InterPro" id="IPR016197">
    <property type="entry name" value="Chromo-like_dom_sf"/>
</dbReference>
<dbReference type="InterPro" id="IPR000953">
    <property type="entry name" value="Chromo/chromo_shadow_dom"/>
</dbReference>
<evidence type="ECO:0000313" key="2">
    <source>
        <dbReference type="EMBL" id="CAC5407718.1"/>
    </source>
</evidence>
<dbReference type="InterPro" id="IPR023780">
    <property type="entry name" value="Chromo_domain"/>
</dbReference>
<evidence type="ECO:0000259" key="1">
    <source>
        <dbReference type="PROSITE" id="PS50013"/>
    </source>
</evidence>
<dbReference type="Gene3D" id="2.40.50.40">
    <property type="match status" value="1"/>
</dbReference>
<dbReference type="Pfam" id="PF00385">
    <property type="entry name" value="Chromo"/>
    <property type="match status" value="1"/>
</dbReference>
<dbReference type="GO" id="GO:0061733">
    <property type="term" value="F:protein-lysine-acetyltransferase activity"/>
    <property type="evidence" value="ECO:0007669"/>
    <property type="project" value="UniProtKB-EC"/>
</dbReference>
<keyword evidence="2" id="KW-0808">Transferase</keyword>
<sequence>MQTRKVKLDFSKLYSYIPYQKRYRPAERNLLDGYFEVERLISSRKIDRETEYMVNWENYFAYSCTWEPEQNLPNNIIHEFNFPSSPQPGIAVTSHDFTSACHSRLSQRTANHFYISFHHDIFRFLFGGKGIVSKGRDTLYTRFDFETFDLPQNWHKLVYTEKGEGRQIVFPIALHPVLRWSRKHFVFDCEGSLKEAPIMPIELLKVHRQILKQLR</sequence>
<proteinExistence type="predicted"/>
<protein>
    <submittedName>
        <fullName evidence="2">CDY</fullName>
        <ecNumber evidence="2">2.3.1.48</ecNumber>
    </submittedName>
</protein>
<keyword evidence="3" id="KW-1185">Reference proteome</keyword>
<dbReference type="SMART" id="SM00298">
    <property type="entry name" value="CHROMO"/>
    <property type="match status" value="1"/>
</dbReference>
<organism evidence="2 3">
    <name type="scientific">Mytilus coruscus</name>
    <name type="common">Sea mussel</name>
    <dbReference type="NCBI Taxonomy" id="42192"/>
    <lineage>
        <taxon>Eukaryota</taxon>
        <taxon>Metazoa</taxon>
        <taxon>Spiralia</taxon>
        <taxon>Lophotrochozoa</taxon>
        <taxon>Mollusca</taxon>
        <taxon>Bivalvia</taxon>
        <taxon>Autobranchia</taxon>
        <taxon>Pteriomorphia</taxon>
        <taxon>Mytilida</taxon>
        <taxon>Mytiloidea</taxon>
        <taxon>Mytilidae</taxon>
        <taxon>Mytilinae</taxon>
        <taxon>Mytilus</taxon>
    </lineage>
</organism>
<keyword evidence="2" id="KW-0012">Acyltransferase</keyword>
<dbReference type="AlphaFoldDB" id="A0A6J8DGE2"/>
<dbReference type="OrthoDB" id="6148156at2759"/>
<accession>A0A6J8DGE2</accession>
<dbReference type="SUPFAM" id="SSF54160">
    <property type="entry name" value="Chromo domain-like"/>
    <property type="match status" value="1"/>
</dbReference>
<dbReference type="EMBL" id="CACVKT020007423">
    <property type="protein sequence ID" value="CAC5407718.1"/>
    <property type="molecule type" value="Genomic_DNA"/>
</dbReference>
<dbReference type="EC" id="2.3.1.48" evidence="2"/>
<evidence type="ECO:0000313" key="3">
    <source>
        <dbReference type="Proteomes" id="UP000507470"/>
    </source>
</evidence>
<dbReference type="Proteomes" id="UP000507470">
    <property type="component" value="Unassembled WGS sequence"/>
</dbReference>
<feature type="domain" description="Chromo" evidence="1">
    <location>
        <begin position="35"/>
        <end position="72"/>
    </location>
</feature>
<gene>
    <name evidence="2" type="ORF">MCOR_41167</name>
</gene>